<feature type="transmembrane region" description="Helical" evidence="1">
    <location>
        <begin position="234"/>
        <end position="251"/>
    </location>
</feature>
<keyword evidence="1" id="KW-1133">Transmembrane helix</keyword>
<keyword evidence="1" id="KW-0472">Membrane</keyword>
<proteinExistence type="predicted"/>
<feature type="transmembrane region" description="Helical" evidence="1">
    <location>
        <begin position="205"/>
        <end position="227"/>
    </location>
</feature>
<reference evidence="2 3" key="1">
    <citation type="submission" date="2016-01" db="EMBL/GenBank/DDBJ databases">
        <authorList>
            <person name="McClelland M."/>
            <person name="Jain A."/>
            <person name="Saraogi P."/>
            <person name="Mendelson R."/>
            <person name="Westerman R."/>
            <person name="SanMiguel P."/>
            <person name="Csonka L."/>
        </authorList>
    </citation>
    <scope>NUCLEOTIDE SEQUENCE [LARGE SCALE GENOMIC DNA]</scope>
    <source>
        <strain evidence="2 3">PE8-15</strain>
    </source>
</reference>
<name>A0A109GJT5_BACMY</name>
<feature type="transmembrane region" description="Helical" evidence="1">
    <location>
        <begin position="34"/>
        <end position="57"/>
    </location>
</feature>
<protein>
    <recommendedName>
        <fullName evidence="4">CPBP family intramembrane metalloprotease</fullName>
    </recommendedName>
</protein>
<evidence type="ECO:0000256" key="1">
    <source>
        <dbReference type="SAM" id="Phobius"/>
    </source>
</evidence>
<evidence type="ECO:0008006" key="4">
    <source>
        <dbReference type="Google" id="ProtNLM"/>
    </source>
</evidence>
<feature type="transmembrane region" description="Helical" evidence="1">
    <location>
        <begin position="63"/>
        <end position="84"/>
    </location>
</feature>
<accession>A0A109GJT5</accession>
<gene>
    <name evidence="2" type="ORF">AWW70_04105</name>
</gene>
<dbReference type="RefSeq" id="WP_060748949.1">
    <property type="nucleotide sequence ID" value="NZ_LRPH01000002.1"/>
</dbReference>
<dbReference type="Proteomes" id="UP000065797">
    <property type="component" value="Unassembled WGS sequence"/>
</dbReference>
<sequence length="253" mass="29211">MNVVFKEFKQSLNTLSAANTYLDFLVQTKTYLQLLILIIFCITTVYIPFPSFTLNYIKELDILMQYIIKAVYFSFPISLVFLFIMWDRRFLLSKKITFQQLKISFFSAFIIYVIMLLFLAVLISFTTFKGTSNPIGNEGITNTLHKAPGIAIQLIGENIMFVSILFFWHKIIRSFIISPITSITASLILSGSSFGLLHLSTYNYNWVQCLTVIGIPAIAQMIFFLIFKNIHMGYILHFNYNLIIILFNYIASI</sequence>
<keyword evidence="1" id="KW-0812">Transmembrane</keyword>
<feature type="transmembrane region" description="Helical" evidence="1">
    <location>
        <begin position="148"/>
        <end position="168"/>
    </location>
</feature>
<feature type="transmembrane region" description="Helical" evidence="1">
    <location>
        <begin position="175"/>
        <end position="199"/>
    </location>
</feature>
<comment type="caution">
    <text evidence="2">The sequence shown here is derived from an EMBL/GenBank/DDBJ whole genome shotgun (WGS) entry which is preliminary data.</text>
</comment>
<dbReference type="AlphaFoldDB" id="A0A109GJT5"/>
<evidence type="ECO:0000313" key="3">
    <source>
        <dbReference type="Proteomes" id="UP000065797"/>
    </source>
</evidence>
<organism evidence="2 3">
    <name type="scientific">Bacillus mycoides</name>
    <dbReference type="NCBI Taxonomy" id="1405"/>
    <lineage>
        <taxon>Bacteria</taxon>
        <taxon>Bacillati</taxon>
        <taxon>Bacillota</taxon>
        <taxon>Bacilli</taxon>
        <taxon>Bacillales</taxon>
        <taxon>Bacillaceae</taxon>
        <taxon>Bacillus</taxon>
        <taxon>Bacillus cereus group</taxon>
    </lineage>
</organism>
<evidence type="ECO:0000313" key="2">
    <source>
        <dbReference type="EMBL" id="KWU68184.1"/>
    </source>
</evidence>
<dbReference type="EMBL" id="LRPH01000002">
    <property type="protein sequence ID" value="KWU68184.1"/>
    <property type="molecule type" value="Genomic_DNA"/>
</dbReference>
<feature type="transmembrane region" description="Helical" evidence="1">
    <location>
        <begin position="105"/>
        <end position="128"/>
    </location>
</feature>